<organism evidence="2 3">
    <name type="scientific">Portunus trituberculatus</name>
    <name type="common">Swimming crab</name>
    <name type="synonym">Neptunus trituberculatus</name>
    <dbReference type="NCBI Taxonomy" id="210409"/>
    <lineage>
        <taxon>Eukaryota</taxon>
        <taxon>Metazoa</taxon>
        <taxon>Ecdysozoa</taxon>
        <taxon>Arthropoda</taxon>
        <taxon>Crustacea</taxon>
        <taxon>Multicrustacea</taxon>
        <taxon>Malacostraca</taxon>
        <taxon>Eumalacostraca</taxon>
        <taxon>Eucarida</taxon>
        <taxon>Decapoda</taxon>
        <taxon>Pleocyemata</taxon>
        <taxon>Brachyura</taxon>
        <taxon>Eubrachyura</taxon>
        <taxon>Portunoidea</taxon>
        <taxon>Portunidae</taxon>
        <taxon>Portuninae</taxon>
        <taxon>Portunus</taxon>
    </lineage>
</organism>
<comment type="caution">
    <text evidence="2">The sequence shown here is derived from an EMBL/GenBank/DDBJ whole genome shotgun (WGS) entry which is preliminary data.</text>
</comment>
<feature type="compositionally biased region" description="Low complexity" evidence="1">
    <location>
        <begin position="10"/>
        <end position="29"/>
    </location>
</feature>
<name>A0A5B7D588_PORTR</name>
<sequence length="141" mass="15167">MLPCRADILALTLPGTTPHGTGSSSGATSDTERRRHIQINAPGQLQFRPANQPSFQPVSHREGKTVSQKKQEKHRTPRYGEKNIAIKIATLGWAAVPTPGIEEKGTPLTLTLTITSLFRGCLGLLGAVLAAAERYGAREET</sequence>
<keyword evidence="3" id="KW-1185">Reference proteome</keyword>
<proteinExistence type="predicted"/>
<evidence type="ECO:0000256" key="1">
    <source>
        <dbReference type="SAM" id="MobiDB-lite"/>
    </source>
</evidence>
<dbReference type="AlphaFoldDB" id="A0A5B7D588"/>
<feature type="region of interest" description="Disordered" evidence="1">
    <location>
        <begin position="10"/>
        <end position="78"/>
    </location>
</feature>
<evidence type="ECO:0000313" key="2">
    <source>
        <dbReference type="EMBL" id="MPC15413.1"/>
    </source>
</evidence>
<gene>
    <name evidence="2" type="ORF">E2C01_008204</name>
</gene>
<dbReference type="EMBL" id="VSRR010000426">
    <property type="protein sequence ID" value="MPC15413.1"/>
    <property type="molecule type" value="Genomic_DNA"/>
</dbReference>
<accession>A0A5B7D588</accession>
<evidence type="ECO:0000313" key="3">
    <source>
        <dbReference type="Proteomes" id="UP000324222"/>
    </source>
</evidence>
<dbReference type="Proteomes" id="UP000324222">
    <property type="component" value="Unassembled WGS sequence"/>
</dbReference>
<protein>
    <submittedName>
        <fullName evidence="2">Uncharacterized protein</fullName>
    </submittedName>
</protein>
<reference evidence="2 3" key="1">
    <citation type="submission" date="2019-05" db="EMBL/GenBank/DDBJ databases">
        <title>Another draft genome of Portunus trituberculatus and its Hox gene families provides insights of decapod evolution.</title>
        <authorList>
            <person name="Jeong J.-H."/>
            <person name="Song I."/>
            <person name="Kim S."/>
            <person name="Choi T."/>
            <person name="Kim D."/>
            <person name="Ryu S."/>
            <person name="Kim W."/>
        </authorList>
    </citation>
    <scope>NUCLEOTIDE SEQUENCE [LARGE SCALE GENOMIC DNA]</scope>
    <source>
        <tissue evidence="2">Muscle</tissue>
    </source>
</reference>